<evidence type="ECO:0000313" key="3">
    <source>
        <dbReference type="Proteomes" id="UP000094296"/>
    </source>
</evidence>
<dbReference type="OrthoDB" id="2931259at2"/>
<organism evidence="2 3">
    <name type="scientific">Desulfuribacillus alkaliarsenatis</name>
    <dbReference type="NCBI Taxonomy" id="766136"/>
    <lineage>
        <taxon>Bacteria</taxon>
        <taxon>Bacillati</taxon>
        <taxon>Bacillota</taxon>
        <taxon>Desulfuribacillia</taxon>
        <taxon>Desulfuribacillales</taxon>
        <taxon>Desulfuribacillaceae</taxon>
        <taxon>Desulfuribacillus</taxon>
    </lineage>
</organism>
<accession>A0A1E5G2U5</accession>
<dbReference type="Gene3D" id="1.20.5.170">
    <property type="match status" value="1"/>
</dbReference>
<dbReference type="Proteomes" id="UP000094296">
    <property type="component" value="Unassembled WGS sequence"/>
</dbReference>
<gene>
    <name evidence="2" type="ORF">BHF68_07265</name>
</gene>
<dbReference type="SUPFAM" id="SSF58100">
    <property type="entry name" value="Bacterial hemolysins"/>
    <property type="match status" value="1"/>
</dbReference>
<dbReference type="AlphaFoldDB" id="A0A1E5G2U5"/>
<feature type="coiled-coil region" evidence="1">
    <location>
        <begin position="41"/>
        <end position="68"/>
    </location>
</feature>
<reference evidence="2 3" key="1">
    <citation type="submission" date="2016-09" db="EMBL/GenBank/DDBJ databases">
        <title>Draft genome sequence for the type strain of Desulfuribacillus alkaliarsenatis AHT28, an obligately anaerobic, sulfidogenic bacterium isolated from Russian soda lake sediments.</title>
        <authorList>
            <person name="Abin C.A."/>
            <person name="Hollibaugh J.T."/>
        </authorList>
    </citation>
    <scope>NUCLEOTIDE SEQUENCE [LARGE SCALE GENOMIC DNA]</scope>
    <source>
        <strain evidence="2 3">AHT28</strain>
    </source>
</reference>
<dbReference type="RefSeq" id="WP_069643434.1">
    <property type="nucleotide sequence ID" value="NZ_MIJE01000030.1"/>
</dbReference>
<evidence type="ECO:0000313" key="2">
    <source>
        <dbReference type="EMBL" id="OEF96851.1"/>
    </source>
</evidence>
<protein>
    <submittedName>
        <fullName evidence="2">Uncharacterized protein</fullName>
    </submittedName>
</protein>
<comment type="caution">
    <text evidence="2">The sequence shown here is derived from an EMBL/GenBank/DDBJ whole genome shotgun (WGS) entry which is preliminary data.</text>
</comment>
<dbReference type="EMBL" id="MIJE01000030">
    <property type="protein sequence ID" value="OEF96851.1"/>
    <property type="molecule type" value="Genomic_DNA"/>
</dbReference>
<sequence>MNEEILQNILNAVTGMQADISNMKTDISNMKTDISNMKTDISNMKTDISNMKTDIKNLEDKQEMILNQVIRNLEELATKEDIAAIHRRLDFQLGKIAKTEEEIFLLKSKQ</sequence>
<keyword evidence="3" id="KW-1185">Reference proteome</keyword>
<keyword evidence="1" id="KW-0175">Coiled coil</keyword>
<evidence type="ECO:0000256" key="1">
    <source>
        <dbReference type="SAM" id="Coils"/>
    </source>
</evidence>
<name>A0A1E5G2U5_9FIRM</name>
<dbReference type="STRING" id="766136.BHF68_07265"/>
<proteinExistence type="predicted"/>